<keyword evidence="5 6" id="KW-0472">Membrane</keyword>
<dbReference type="Ensembl" id="ENSELUT00000099232.1">
    <property type="protein sequence ID" value="ENSELUP00000090466.1"/>
    <property type="gene ID" value="ENSELUG00000016388.3"/>
</dbReference>
<evidence type="ECO:0000313" key="8">
    <source>
        <dbReference type="Proteomes" id="UP000265140"/>
    </source>
</evidence>
<evidence type="ECO:0000256" key="4">
    <source>
        <dbReference type="ARBA" id="ARBA00022989"/>
    </source>
</evidence>
<feature type="transmembrane region" description="Helical" evidence="6">
    <location>
        <begin position="57"/>
        <end position="79"/>
    </location>
</feature>
<name>A0AAY5KP13_ESOLU</name>
<dbReference type="AlphaFoldDB" id="A0AAY5KP13"/>
<dbReference type="Proteomes" id="UP000265140">
    <property type="component" value="Chromosome 2"/>
</dbReference>
<protein>
    <recommendedName>
        <fullName evidence="6">Tetraspanin</fullName>
    </recommendedName>
</protein>
<evidence type="ECO:0000256" key="1">
    <source>
        <dbReference type="ARBA" id="ARBA00004141"/>
    </source>
</evidence>
<dbReference type="CDD" id="cd03160">
    <property type="entry name" value="CD37_CD82_like_LEL"/>
    <property type="match status" value="1"/>
</dbReference>
<dbReference type="InterPro" id="IPR018503">
    <property type="entry name" value="Tetraspanin_CS"/>
</dbReference>
<feature type="transmembrane region" description="Helical" evidence="6">
    <location>
        <begin position="12"/>
        <end position="36"/>
    </location>
</feature>
<sequence length="298" mass="32764">MGKGCISATKYFLFLFNLIFLLFGTLIIGFGLWVLLDNQSFMAILQESSMALKISAYVLIGVGALSMLMGFLGCLGAIYEIRCLLALYFTCLLLILIGQVAAGVLIYYKKDLLNEEMSSVVTQVLANYPGKNGTTEKAWDFIQRTMECCGWTSRMDWHNNAVIVNSSQLLFPCSCQNVSLADSNSTSNSGFCEAQSPDWPVFDTGCSVKVESWLLANVGMILGVCVGVAVIEVQNNIYCVASRLRAWGPQSAAGFLFNLVVNRSHLVYISPGAVIKNLQYSRVRRLSVEKLLSVGLYE</sequence>
<dbReference type="InterPro" id="IPR008952">
    <property type="entry name" value="Tetraspanin_EC2_sf"/>
</dbReference>
<dbReference type="InterPro" id="IPR018499">
    <property type="entry name" value="Tetraspanin/Peripherin"/>
</dbReference>
<reference evidence="7" key="3">
    <citation type="submission" date="2025-09" db="UniProtKB">
        <authorList>
            <consortium name="Ensembl"/>
        </authorList>
    </citation>
    <scope>IDENTIFICATION</scope>
</reference>
<dbReference type="PANTHER" id="PTHR19282">
    <property type="entry name" value="TETRASPANIN"/>
    <property type="match status" value="1"/>
</dbReference>
<dbReference type="PROSITE" id="PS00421">
    <property type="entry name" value="TM4_1"/>
    <property type="match status" value="1"/>
</dbReference>
<comment type="subcellular location">
    <subcellularLocation>
        <location evidence="1 6">Membrane</location>
        <topology evidence="1 6">Multi-pass membrane protein</topology>
    </subcellularLocation>
</comment>
<reference evidence="7 8" key="1">
    <citation type="submission" date="2020-02" db="EMBL/GenBank/DDBJ databases">
        <title>Esox lucius (northern pike) genome, fEsoLuc1, primary haplotype.</title>
        <authorList>
            <person name="Myers G."/>
            <person name="Karagic N."/>
            <person name="Meyer A."/>
            <person name="Pippel M."/>
            <person name="Reichard M."/>
            <person name="Winkler S."/>
            <person name="Tracey A."/>
            <person name="Sims Y."/>
            <person name="Howe K."/>
            <person name="Rhie A."/>
            <person name="Formenti G."/>
            <person name="Durbin R."/>
            <person name="Fedrigo O."/>
            <person name="Jarvis E.D."/>
        </authorList>
    </citation>
    <scope>NUCLEOTIDE SEQUENCE [LARGE SCALE GENOMIC DNA]</scope>
</reference>
<feature type="transmembrane region" description="Helical" evidence="6">
    <location>
        <begin position="85"/>
        <end position="108"/>
    </location>
</feature>
<evidence type="ECO:0000256" key="2">
    <source>
        <dbReference type="ARBA" id="ARBA00006840"/>
    </source>
</evidence>
<comment type="similarity">
    <text evidence="2 6">Belongs to the tetraspanin (TM4SF) family.</text>
</comment>
<dbReference type="GO" id="GO:0005886">
    <property type="term" value="C:plasma membrane"/>
    <property type="evidence" value="ECO:0007669"/>
    <property type="project" value="TreeGrafter"/>
</dbReference>
<organism evidence="7 8">
    <name type="scientific">Esox lucius</name>
    <name type="common">Northern pike</name>
    <dbReference type="NCBI Taxonomy" id="8010"/>
    <lineage>
        <taxon>Eukaryota</taxon>
        <taxon>Metazoa</taxon>
        <taxon>Chordata</taxon>
        <taxon>Craniata</taxon>
        <taxon>Vertebrata</taxon>
        <taxon>Euteleostomi</taxon>
        <taxon>Actinopterygii</taxon>
        <taxon>Neopterygii</taxon>
        <taxon>Teleostei</taxon>
        <taxon>Protacanthopterygii</taxon>
        <taxon>Esociformes</taxon>
        <taxon>Esocidae</taxon>
        <taxon>Esox</taxon>
    </lineage>
</organism>
<dbReference type="SUPFAM" id="SSF48652">
    <property type="entry name" value="Tetraspanin"/>
    <property type="match status" value="1"/>
</dbReference>
<dbReference type="Pfam" id="PF00335">
    <property type="entry name" value="Tetraspanin"/>
    <property type="match status" value="1"/>
</dbReference>
<evidence type="ECO:0000313" key="7">
    <source>
        <dbReference type="Ensembl" id="ENSELUP00000090466.1"/>
    </source>
</evidence>
<dbReference type="PRINTS" id="PR00259">
    <property type="entry name" value="TMFOUR"/>
</dbReference>
<dbReference type="PANTHER" id="PTHR19282:SF44">
    <property type="entry name" value="CD82 ANTIGEN"/>
    <property type="match status" value="1"/>
</dbReference>
<reference evidence="7" key="2">
    <citation type="submission" date="2025-08" db="UniProtKB">
        <authorList>
            <consortium name="Ensembl"/>
        </authorList>
    </citation>
    <scope>IDENTIFICATION</scope>
</reference>
<dbReference type="InterPro" id="IPR000301">
    <property type="entry name" value="Tetraspanin_animals"/>
</dbReference>
<keyword evidence="8" id="KW-1185">Reference proteome</keyword>
<evidence type="ECO:0000256" key="6">
    <source>
        <dbReference type="RuleBase" id="RU361218"/>
    </source>
</evidence>
<evidence type="ECO:0000256" key="3">
    <source>
        <dbReference type="ARBA" id="ARBA00022692"/>
    </source>
</evidence>
<evidence type="ECO:0000256" key="5">
    <source>
        <dbReference type="ARBA" id="ARBA00023136"/>
    </source>
</evidence>
<accession>A0AAY5KP13</accession>
<comment type="caution">
    <text evidence="6">Lacks conserved residue(s) required for the propagation of feature annotation.</text>
</comment>
<dbReference type="GeneTree" id="ENSGT00940000158481"/>
<proteinExistence type="inferred from homology"/>
<keyword evidence="4 6" id="KW-1133">Transmembrane helix</keyword>
<dbReference type="Gene3D" id="1.10.1450.10">
    <property type="entry name" value="Tetraspanin"/>
    <property type="match status" value="1"/>
</dbReference>
<dbReference type="PIRSF" id="PIRSF002419">
    <property type="entry name" value="Tetraspanin"/>
    <property type="match status" value="1"/>
</dbReference>
<keyword evidence="3 6" id="KW-0812">Transmembrane</keyword>